<evidence type="ECO:0000313" key="1">
    <source>
        <dbReference type="EMBL" id="GAW99470.1"/>
    </source>
</evidence>
<dbReference type="Gene3D" id="3.30.450.40">
    <property type="match status" value="1"/>
</dbReference>
<dbReference type="EMBL" id="BCMF01000006">
    <property type="protein sequence ID" value="GAW99470.1"/>
    <property type="molecule type" value="Genomic_DNA"/>
</dbReference>
<dbReference type="RefSeq" id="WP_089109264.1">
    <property type="nucleotide sequence ID" value="NZ_BCMF01000006.1"/>
</dbReference>
<protein>
    <recommendedName>
        <fullName evidence="3">GAF domain-containing protein</fullName>
    </recommendedName>
</protein>
<accession>A0A1Z5IDE1</accession>
<evidence type="ECO:0008006" key="3">
    <source>
        <dbReference type="Google" id="ProtNLM"/>
    </source>
</evidence>
<dbReference type="OrthoDB" id="2360948at2"/>
<reference evidence="1 2" key="1">
    <citation type="submission" date="2015-11" db="EMBL/GenBank/DDBJ databases">
        <title>Draft genome sequences of new species of the genus Lactobacillus isolated from orchardgrass silage.</title>
        <authorList>
            <person name="Tohno M."/>
            <person name="Tanizawa Y."/>
            <person name="Arita M."/>
        </authorList>
    </citation>
    <scope>NUCLEOTIDE SEQUENCE [LARGE SCALE GENOMIC DNA]</scope>
    <source>
        <strain evidence="1 2">IWT30</strain>
    </source>
</reference>
<comment type="caution">
    <text evidence="1">The sequence shown here is derived from an EMBL/GenBank/DDBJ whole genome shotgun (WGS) entry which is preliminary data.</text>
</comment>
<dbReference type="InterPro" id="IPR029016">
    <property type="entry name" value="GAF-like_dom_sf"/>
</dbReference>
<dbReference type="AlphaFoldDB" id="A0A1Z5IDE1"/>
<evidence type="ECO:0000313" key="2">
    <source>
        <dbReference type="Proteomes" id="UP000198374"/>
    </source>
</evidence>
<dbReference type="Proteomes" id="UP000198374">
    <property type="component" value="Unassembled WGS sequence"/>
</dbReference>
<proteinExistence type="predicted"/>
<name>A0A1Z5IDE1_9LACO</name>
<sequence>MNLENVDTQHDYQDLVNHIYQVDDFDFVGIALYANDQSTIKWYFVAGNQNEQFRKIVLRSGIGIAGLVVRTGKPFWKNGLQDYEYTDKMYTPIARVESLQNAAAVPIYPSAVRLVGGVLLAGYRSKQPVSNETASRLSQYLDTF</sequence>
<organism evidence="1 2">
    <name type="scientific">Secundilactobacillus mixtipabuli</name>
    <dbReference type="NCBI Taxonomy" id="1435342"/>
    <lineage>
        <taxon>Bacteria</taxon>
        <taxon>Bacillati</taxon>
        <taxon>Bacillota</taxon>
        <taxon>Bacilli</taxon>
        <taxon>Lactobacillales</taxon>
        <taxon>Lactobacillaceae</taxon>
        <taxon>Secundilactobacillus</taxon>
    </lineage>
</organism>
<dbReference type="SUPFAM" id="SSF55781">
    <property type="entry name" value="GAF domain-like"/>
    <property type="match status" value="1"/>
</dbReference>
<gene>
    <name evidence="1" type="ORF">IWT30_01440</name>
</gene>
<keyword evidence="2" id="KW-1185">Reference proteome</keyword>